<protein>
    <submittedName>
        <fullName evidence="2">Uncharacterized protein</fullName>
    </submittedName>
</protein>
<keyword evidence="3" id="KW-1185">Reference proteome</keyword>
<dbReference type="Proteomes" id="UP001162162">
    <property type="component" value="Unassembled WGS sequence"/>
</dbReference>
<evidence type="ECO:0000256" key="1">
    <source>
        <dbReference type="SAM" id="MobiDB-lite"/>
    </source>
</evidence>
<feature type="region of interest" description="Disordered" evidence="1">
    <location>
        <begin position="99"/>
        <end position="125"/>
    </location>
</feature>
<reference evidence="2" key="1">
    <citation type="journal article" date="2023" name="Insect Mol. Biol.">
        <title>Genome sequencing provides insights into the evolution of gene families encoding plant cell wall-degrading enzymes in longhorned beetles.</title>
        <authorList>
            <person name="Shin N.R."/>
            <person name="Okamura Y."/>
            <person name="Kirsch R."/>
            <person name="Pauchet Y."/>
        </authorList>
    </citation>
    <scope>NUCLEOTIDE SEQUENCE</scope>
    <source>
        <strain evidence="2">AMC_N1</strain>
    </source>
</reference>
<accession>A0AAV8YZ06</accession>
<evidence type="ECO:0000313" key="2">
    <source>
        <dbReference type="EMBL" id="KAJ8955974.1"/>
    </source>
</evidence>
<name>A0AAV8YZ06_9CUCU</name>
<proteinExistence type="predicted"/>
<sequence>MFSPCTNYKLKFLSPLEKKSHSDAEFAEVVRQNIATALKVEATDYTSNDVVEWEKQKLVEEQRRSETRNRVRSLLDDVTRNVDNTITDILEGRVHFIPDQTTSSTSTNKPTTSAGSASSISRASDSSSNYLFNTAASTFAKCASEEVNRFKRGKNNSSLMQEGVTLKNITLTYQYS</sequence>
<feature type="compositionally biased region" description="Low complexity" evidence="1">
    <location>
        <begin position="101"/>
        <end position="125"/>
    </location>
</feature>
<dbReference type="AlphaFoldDB" id="A0AAV8YZ06"/>
<gene>
    <name evidence="2" type="ORF">NQ318_006245</name>
</gene>
<organism evidence="2 3">
    <name type="scientific">Aromia moschata</name>
    <dbReference type="NCBI Taxonomy" id="1265417"/>
    <lineage>
        <taxon>Eukaryota</taxon>
        <taxon>Metazoa</taxon>
        <taxon>Ecdysozoa</taxon>
        <taxon>Arthropoda</taxon>
        <taxon>Hexapoda</taxon>
        <taxon>Insecta</taxon>
        <taxon>Pterygota</taxon>
        <taxon>Neoptera</taxon>
        <taxon>Endopterygota</taxon>
        <taxon>Coleoptera</taxon>
        <taxon>Polyphaga</taxon>
        <taxon>Cucujiformia</taxon>
        <taxon>Chrysomeloidea</taxon>
        <taxon>Cerambycidae</taxon>
        <taxon>Cerambycinae</taxon>
        <taxon>Callichromatini</taxon>
        <taxon>Aromia</taxon>
    </lineage>
</organism>
<evidence type="ECO:0000313" key="3">
    <source>
        <dbReference type="Proteomes" id="UP001162162"/>
    </source>
</evidence>
<dbReference type="EMBL" id="JAPWTK010000034">
    <property type="protein sequence ID" value="KAJ8955974.1"/>
    <property type="molecule type" value="Genomic_DNA"/>
</dbReference>
<comment type="caution">
    <text evidence="2">The sequence shown here is derived from an EMBL/GenBank/DDBJ whole genome shotgun (WGS) entry which is preliminary data.</text>
</comment>